<gene>
    <name evidence="2" type="ORF">K469DRAFT_668537</name>
</gene>
<dbReference type="SUPFAM" id="SSF57701">
    <property type="entry name" value="Zn2/Cys6 DNA-binding domain"/>
    <property type="match status" value="1"/>
</dbReference>
<evidence type="ECO:0000313" key="2">
    <source>
        <dbReference type="EMBL" id="KAF2183035.1"/>
    </source>
</evidence>
<reference evidence="2" key="1">
    <citation type="journal article" date="2020" name="Stud. Mycol.">
        <title>101 Dothideomycetes genomes: a test case for predicting lifestyles and emergence of pathogens.</title>
        <authorList>
            <person name="Haridas S."/>
            <person name="Albert R."/>
            <person name="Binder M."/>
            <person name="Bloem J."/>
            <person name="Labutti K."/>
            <person name="Salamov A."/>
            <person name="Andreopoulos B."/>
            <person name="Baker S."/>
            <person name="Barry K."/>
            <person name="Bills G."/>
            <person name="Bluhm B."/>
            <person name="Cannon C."/>
            <person name="Castanera R."/>
            <person name="Culley D."/>
            <person name="Daum C."/>
            <person name="Ezra D."/>
            <person name="Gonzalez J."/>
            <person name="Henrissat B."/>
            <person name="Kuo A."/>
            <person name="Liang C."/>
            <person name="Lipzen A."/>
            <person name="Lutzoni F."/>
            <person name="Magnuson J."/>
            <person name="Mondo S."/>
            <person name="Nolan M."/>
            <person name="Ohm R."/>
            <person name="Pangilinan J."/>
            <person name="Park H.-J."/>
            <person name="Ramirez L."/>
            <person name="Alfaro M."/>
            <person name="Sun H."/>
            <person name="Tritt A."/>
            <person name="Yoshinaga Y."/>
            <person name="Zwiers L.-H."/>
            <person name="Turgeon B."/>
            <person name="Goodwin S."/>
            <person name="Spatafora J."/>
            <person name="Crous P."/>
            <person name="Grigoriev I."/>
        </authorList>
    </citation>
    <scope>NUCLEOTIDE SEQUENCE</scope>
    <source>
        <strain evidence="2">CBS 207.26</strain>
    </source>
</reference>
<protein>
    <recommendedName>
        <fullName evidence="4">Zn(2)-C6 fungal-type domain-containing protein</fullName>
    </recommendedName>
</protein>
<dbReference type="GO" id="GO:0000981">
    <property type="term" value="F:DNA-binding transcription factor activity, RNA polymerase II-specific"/>
    <property type="evidence" value="ECO:0007669"/>
    <property type="project" value="InterPro"/>
</dbReference>
<dbReference type="Gene3D" id="4.10.240.10">
    <property type="entry name" value="Zn(2)-C6 fungal-type DNA-binding domain"/>
    <property type="match status" value="1"/>
</dbReference>
<organism evidence="2 3">
    <name type="scientific">Zopfia rhizophila CBS 207.26</name>
    <dbReference type="NCBI Taxonomy" id="1314779"/>
    <lineage>
        <taxon>Eukaryota</taxon>
        <taxon>Fungi</taxon>
        <taxon>Dikarya</taxon>
        <taxon>Ascomycota</taxon>
        <taxon>Pezizomycotina</taxon>
        <taxon>Dothideomycetes</taxon>
        <taxon>Dothideomycetes incertae sedis</taxon>
        <taxon>Zopfiaceae</taxon>
        <taxon>Zopfia</taxon>
    </lineage>
</organism>
<accession>A0A6A6DW74</accession>
<dbReference type="InterPro" id="IPR053178">
    <property type="entry name" value="Osmoadaptation_assoc"/>
</dbReference>
<evidence type="ECO:0008006" key="4">
    <source>
        <dbReference type="Google" id="ProtNLM"/>
    </source>
</evidence>
<dbReference type="Proteomes" id="UP000800200">
    <property type="component" value="Unassembled WGS sequence"/>
</dbReference>
<dbReference type="InterPro" id="IPR036864">
    <property type="entry name" value="Zn2-C6_fun-type_DNA-bd_sf"/>
</dbReference>
<dbReference type="OrthoDB" id="3525185at2759"/>
<dbReference type="InterPro" id="IPR001138">
    <property type="entry name" value="Zn2Cys6_DnaBD"/>
</dbReference>
<dbReference type="GO" id="GO:0008270">
    <property type="term" value="F:zinc ion binding"/>
    <property type="evidence" value="ECO:0007669"/>
    <property type="project" value="InterPro"/>
</dbReference>
<dbReference type="PANTHER" id="PTHR38111:SF11">
    <property type="entry name" value="TRANSCRIPTION FACTOR DOMAIN-CONTAINING PROTEIN-RELATED"/>
    <property type="match status" value="1"/>
</dbReference>
<dbReference type="EMBL" id="ML994644">
    <property type="protein sequence ID" value="KAF2183035.1"/>
    <property type="molecule type" value="Genomic_DNA"/>
</dbReference>
<dbReference type="CDD" id="cd00067">
    <property type="entry name" value="GAL4"/>
    <property type="match status" value="1"/>
</dbReference>
<dbReference type="AlphaFoldDB" id="A0A6A6DW74"/>
<sequence length="558" mass="62883">MVGVPGRSKGCSTCRARKKKAILQCDLQQPTCGNCLKGKFVCGGYRRDMIVVQVDPKSRTGKYKPMKAETCRGDIVRAISPADARFRDLNRTALEVKCFDTFWALYLPKTLRNNSISDDLTAFVVNWAELAQALTSGNDILRCALLALSVSKVGQLNNDRAMIQRGMELYGKTLSRVGSALRNLATLNKMEVLTTCTLLALYEVGSLYFCILNNSDQTTGSSRNWQGHVDGTSRLLQLRPPEAYSSDAGHKIFVNIRYSGAIAALSARKANFLSTPEWATSPWKGRYRGPFDSLNDILVKLPILYEEFDNLISVNTKSEEKQRARSLVKTCWTLDRQLQTWYQNYVYSLSKELTPEELEFMLRGVGQGPQEELPNVLLPLGLGFLHNVVLYWSICIILYSSMAIIFKKFPEESSASMKPLHPARMNGHKYALCVSRCIKHFLHPDAGLAGAMFAIFPIRCVSKKQYYVYHDSMEADKELSADFMEIQDTLEEVRQTPGGSWIASFLIDLNRDIIAKKHEVVAGKRDPSRSRAKEWLANGKYDKIRTPLLLFAPPGRRR</sequence>
<evidence type="ECO:0000256" key="1">
    <source>
        <dbReference type="ARBA" id="ARBA00023242"/>
    </source>
</evidence>
<proteinExistence type="predicted"/>
<evidence type="ECO:0000313" key="3">
    <source>
        <dbReference type="Proteomes" id="UP000800200"/>
    </source>
</evidence>
<name>A0A6A6DW74_9PEZI</name>
<keyword evidence="3" id="KW-1185">Reference proteome</keyword>
<dbReference type="PANTHER" id="PTHR38111">
    <property type="entry name" value="ZN(2)-C6 FUNGAL-TYPE DOMAIN-CONTAINING PROTEIN-RELATED"/>
    <property type="match status" value="1"/>
</dbReference>
<keyword evidence="1" id="KW-0539">Nucleus</keyword>